<reference evidence="2" key="1">
    <citation type="journal article" date="2019" name="Int. J. Syst. Evol. Microbiol.">
        <title>The Global Catalogue of Microorganisms (GCM) 10K type strain sequencing project: providing services to taxonomists for standard genome sequencing and annotation.</title>
        <authorList>
            <consortium name="The Broad Institute Genomics Platform"/>
            <consortium name="The Broad Institute Genome Sequencing Center for Infectious Disease"/>
            <person name="Wu L."/>
            <person name="Ma J."/>
        </authorList>
    </citation>
    <scope>NUCLEOTIDE SEQUENCE [LARGE SCALE GENOMIC DNA]</scope>
    <source>
        <strain evidence="2">JCM 30346</strain>
    </source>
</reference>
<comment type="caution">
    <text evidence="1">The sequence shown here is derived from an EMBL/GenBank/DDBJ whole genome shotgun (WGS) entry which is preliminary data.</text>
</comment>
<evidence type="ECO:0000313" key="2">
    <source>
        <dbReference type="Proteomes" id="UP001596137"/>
    </source>
</evidence>
<keyword evidence="2" id="KW-1185">Reference proteome</keyword>
<organism evidence="1 2">
    <name type="scientific">Sphaerisporangium aureirubrum</name>
    <dbReference type="NCBI Taxonomy" id="1544736"/>
    <lineage>
        <taxon>Bacteria</taxon>
        <taxon>Bacillati</taxon>
        <taxon>Actinomycetota</taxon>
        <taxon>Actinomycetes</taxon>
        <taxon>Streptosporangiales</taxon>
        <taxon>Streptosporangiaceae</taxon>
        <taxon>Sphaerisporangium</taxon>
    </lineage>
</organism>
<sequence>MSVIDGDEFLLAALRIAAGTDPVPARVGADARAVHALRLPGAVTALPVPVEGGTDHRGGALLRDDPRTGRGDLVGDTGCRFLRFAADGVTFDLEVTVYGAHLDLAGQIYPAPGAGSRVEIRTPYISKIRFPSEAGDFATTGLPHGWVSVVCHRPEHPPIATRWHRVR</sequence>
<dbReference type="Proteomes" id="UP001596137">
    <property type="component" value="Unassembled WGS sequence"/>
</dbReference>
<proteinExistence type="predicted"/>
<gene>
    <name evidence="1" type="ORF">ACFP1K_02075</name>
</gene>
<dbReference type="EMBL" id="JBHSRF010000002">
    <property type="protein sequence ID" value="MFC6079929.1"/>
    <property type="molecule type" value="Genomic_DNA"/>
</dbReference>
<dbReference type="RefSeq" id="WP_380746462.1">
    <property type="nucleotide sequence ID" value="NZ_JBHSRF010000002.1"/>
</dbReference>
<evidence type="ECO:0008006" key="3">
    <source>
        <dbReference type="Google" id="ProtNLM"/>
    </source>
</evidence>
<evidence type="ECO:0000313" key="1">
    <source>
        <dbReference type="EMBL" id="MFC6079929.1"/>
    </source>
</evidence>
<accession>A0ABW1N941</accession>
<protein>
    <recommendedName>
        <fullName evidence="3">Allene oxide cyclase barrel-like domain-containing protein</fullName>
    </recommendedName>
</protein>
<name>A0ABW1N941_9ACTN</name>